<feature type="transmembrane region" description="Helical" evidence="1">
    <location>
        <begin position="71"/>
        <end position="90"/>
    </location>
</feature>
<keyword evidence="3" id="KW-1185">Reference proteome</keyword>
<dbReference type="SUPFAM" id="SSF81442">
    <property type="entry name" value="Cytochrome c oxidase subunit I-like"/>
    <property type="match status" value="1"/>
</dbReference>
<proteinExistence type="predicted"/>
<dbReference type="RefSeq" id="WP_380887300.1">
    <property type="nucleotide sequence ID" value="NZ_JBHUDY010000001.1"/>
</dbReference>
<keyword evidence="1" id="KW-0472">Membrane</keyword>
<keyword evidence="1" id="KW-1133">Transmembrane helix</keyword>
<dbReference type="Gene3D" id="1.20.210.10">
    <property type="entry name" value="Cytochrome c oxidase-like, subunit I domain"/>
    <property type="match status" value="1"/>
</dbReference>
<evidence type="ECO:0000313" key="3">
    <source>
        <dbReference type="Proteomes" id="UP001597115"/>
    </source>
</evidence>
<feature type="transmembrane region" description="Helical" evidence="1">
    <location>
        <begin position="102"/>
        <end position="121"/>
    </location>
</feature>
<sequence length="134" mass="14496">MPRIGLYFLGLASLCLLGGVSLGMYMGMAHDFQLAPVHAHLNLLGWASLALFGLSYCAVPQLAEGWLPKLHLLLSGVSAPLFPIGIYFAMLKDNASLTMVTAPMWFLGALTFSIIVWRAALRRAPSPEERPALA</sequence>
<evidence type="ECO:0000313" key="2">
    <source>
        <dbReference type="EMBL" id="MFD1611047.1"/>
    </source>
</evidence>
<reference evidence="3" key="1">
    <citation type="journal article" date="2019" name="Int. J. Syst. Evol. Microbiol.">
        <title>The Global Catalogue of Microorganisms (GCM) 10K type strain sequencing project: providing services to taxonomists for standard genome sequencing and annotation.</title>
        <authorList>
            <consortium name="The Broad Institute Genomics Platform"/>
            <consortium name="The Broad Institute Genome Sequencing Center for Infectious Disease"/>
            <person name="Wu L."/>
            <person name="Ma J."/>
        </authorList>
    </citation>
    <scope>NUCLEOTIDE SEQUENCE [LARGE SCALE GENOMIC DNA]</scope>
    <source>
        <strain evidence="3">CGMCC 1.16275</strain>
    </source>
</reference>
<evidence type="ECO:0008006" key="4">
    <source>
        <dbReference type="Google" id="ProtNLM"/>
    </source>
</evidence>
<comment type="caution">
    <text evidence="2">The sequence shown here is derived from an EMBL/GenBank/DDBJ whole genome shotgun (WGS) entry which is preliminary data.</text>
</comment>
<gene>
    <name evidence="2" type="ORF">ACFSCW_04445</name>
</gene>
<keyword evidence="1" id="KW-0812">Transmembrane</keyword>
<protein>
    <recommendedName>
        <fullName evidence="4">Cytochrome-c oxidase</fullName>
    </recommendedName>
</protein>
<dbReference type="Proteomes" id="UP001597115">
    <property type="component" value="Unassembled WGS sequence"/>
</dbReference>
<organism evidence="2 3">
    <name type="scientific">Sphingomonas tabacisoli</name>
    <dbReference type="NCBI Taxonomy" id="2249466"/>
    <lineage>
        <taxon>Bacteria</taxon>
        <taxon>Pseudomonadati</taxon>
        <taxon>Pseudomonadota</taxon>
        <taxon>Alphaproteobacteria</taxon>
        <taxon>Sphingomonadales</taxon>
        <taxon>Sphingomonadaceae</taxon>
        <taxon>Sphingomonas</taxon>
    </lineage>
</organism>
<feature type="transmembrane region" description="Helical" evidence="1">
    <location>
        <begin position="39"/>
        <end position="59"/>
    </location>
</feature>
<dbReference type="InterPro" id="IPR036927">
    <property type="entry name" value="Cyt_c_oxase-like_su1_sf"/>
</dbReference>
<dbReference type="EMBL" id="JBHUDY010000001">
    <property type="protein sequence ID" value="MFD1611047.1"/>
    <property type="molecule type" value="Genomic_DNA"/>
</dbReference>
<name>A0ABW4I0R1_9SPHN</name>
<evidence type="ECO:0000256" key="1">
    <source>
        <dbReference type="SAM" id="Phobius"/>
    </source>
</evidence>
<accession>A0ABW4I0R1</accession>